<keyword evidence="3" id="KW-1133">Transmembrane helix</keyword>
<keyword evidence="5" id="KW-0472">Membrane</keyword>
<evidence type="ECO:0000256" key="4">
    <source>
        <dbReference type="ARBA" id="ARBA00023015"/>
    </source>
</evidence>
<name>A0A9X2HEZ5_9MICC</name>
<evidence type="ECO:0000256" key="1">
    <source>
        <dbReference type="ARBA" id="ARBA00004167"/>
    </source>
</evidence>
<accession>A0A9X2HEZ5</accession>
<protein>
    <recommendedName>
        <fullName evidence="10">Zinc-finger domain-containing protein</fullName>
    </recommendedName>
</protein>
<dbReference type="InterPro" id="IPR051474">
    <property type="entry name" value="Anti-sigma-K/W_factor"/>
</dbReference>
<evidence type="ECO:0008006" key="10">
    <source>
        <dbReference type="Google" id="ProtNLM"/>
    </source>
</evidence>
<evidence type="ECO:0000313" key="9">
    <source>
        <dbReference type="Proteomes" id="UP001139502"/>
    </source>
</evidence>
<gene>
    <name evidence="8" type="ORF">NBM05_05950</name>
</gene>
<dbReference type="PANTHER" id="PTHR37461:SF1">
    <property type="entry name" value="ANTI-SIGMA-K FACTOR RSKA"/>
    <property type="match status" value="1"/>
</dbReference>
<keyword evidence="6" id="KW-0804">Transcription</keyword>
<proteinExistence type="predicted"/>
<dbReference type="AlphaFoldDB" id="A0A9X2HEZ5"/>
<dbReference type="Gene3D" id="1.10.10.1320">
    <property type="entry name" value="Anti-sigma factor, zinc-finger domain"/>
    <property type="match status" value="1"/>
</dbReference>
<comment type="caution">
    <text evidence="8">The sequence shown here is derived from an EMBL/GenBank/DDBJ whole genome shotgun (WGS) entry which is preliminary data.</text>
</comment>
<dbReference type="EMBL" id="JANAFB010000011">
    <property type="protein sequence ID" value="MCP3425567.1"/>
    <property type="molecule type" value="Genomic_DNA"/>
</dbReference>
<organism evidence="8 9">
    <name type="scientific">Rothia santali</name>
    <dbReference type="NCBI Taxonomy" id="2949643"/>
    <lineage>
        <taxon>Bacteria</taxon>
        <taxon>Bacillati</taxon>
        <taxon>Actinomycetota</taxon>
        <taxon>Actinomycetes</taxon>
        <taxon>Micrococcales</taxon>
        <taxon>Micrococcaceae</taxon>
        <taxon>Rothia</taxon>
    </lineage>
</organism>
<feature type="region of interest" description="Disordered" evidence="7">
    <location>
        <begin position="91"/>
        <end position="117"/>
    </location>
</feature>
<dbReference type="Proteomes" id="UP001139502">
    <property type="component" value="Unassembled WGS sequence"/>
</dbReference>
<dbReference type="GO" id="GO:0006417">
    <property type="term" value="P:regulation of translation"/>
    <property type="evidence" value="ECO:0007669"/>
    <property type="project" value="TreeGrafter"/>
</dbReference>
<reference evidence="8" key="1">
    <citation type="submission" date="2022-06" db="EMBL/GenBank/DDBJ databases">
        <title>Rothia sp. isolated from sandalwood seedling.</title>
        <authorList>
            <person name="Tuikhar N."/>
            <person name="Kirdat K."/>
            <person name="Thorat V."/>
            <person name="Swetha P."/>
            <person name="Padma S."/>
            <person name="Sundararaj R."/>
            <person name="Yadav A."/>
        </authorList>
    </citation>
    <scope>NUCLEOTIDE SEQUENCE</scope>
    <source>
        <strain evidence="8">AR01</strain>
    </source>
</reference>
<evidence type="ECO:0000256" key="2">
    <source>
        <dbReference type="ARBA" id="ARBA00022692"/>
    </source>
</evidence>
<comment type="subcellular location">
    <subcellularLocation>
        <location evidence="1">Membrane</location>
        <topology evidence="1">Single-pass membrane protein</topology>
    </subcellularLocation>
</comment>
<dbReference type="GO" id="GO:0016989">
    <property type="term" value="F:sigma factor antagonist activity"/>
    <property type="evidence" value="ECO:0007669"/>
    <property type="project" value="TreeGrafter"/>
</dbReference>
<evidence type="ECO:0000256" key="5">
    <source>
        <dbReference type="ARBA" id="ARBA00023136"/>
    </source>
</evidence>
<dbReference type="PANTHER" id="PTHR37461">
    <property type="entry name" value="ANTI-SIGMA-K FACTOR RSKA"/>
    <property type="match status" value="1"/>
</dbReference>
<keyword evidence="9" id="KW-1185">Reference proteome</keyword>
<evidence type="ECO:0000256" key="7">
    <source>
        <dbReference type="SAM" id="MobiDB-lite"/>
    </source>
</evidence>
<dbReference type="InterPro" id="IPR041916">
    <property type="entry name" value="Anti_sigma_zinc_sf"/>
</dbReference>
<evidence type="ECO:0000313" key="8">
    <source>
        <dbReference type="EMBL" id="MCP3425567.1"/>
    </source>
</evidence>
<evidence type="ECO:0000256" key="3">
    <source>
        <dbReference type="ARBA" id="ARBA00022989"/>
    </source>
</evidence>
<evidence type="ECO:0000256" key="6">
    <source>
        <dbReference type="ARBA" id="ARBA00023163"/>
    </source>
</evidence>
<keyword evidence="2" id="KW-0812">Transmembrane</keyword>
<dbReference type="GO" id="GO:0016020">
    <property type="term" value="C:membrane"/>
    <property type="evidence" value="ECO:0007669"/>
    <property type="project" value="UniProtKB-SubCell"/>
</dbReference>
<keyword evidence="4" id="KW-0805">Transcription regulation</keyword>
<sequence length="117" mass="12205">MNDGAGRHSWADDVHADAALYAVDALDDDEARAFEAHLADCAMCQEEVDSFRGTGAELAGSLPVEPPPELRASVLTAVHEAGRAGVVPEAEDAAAAEAGAEPPRERIVVARRTRSGT</sequence>